<dbReference type="Pfam" id="PF17963">
    <property type="entry name" value="Big_9"/>
    <property type="match status" value="7"/>
</dbReference>
<feature type="region of interest" description="Disordered" evidence="4">
    <location>
        <begin position="491"/>
        <end position="511"/>
    </location>
</feature>
<dbReference type="NCBIfam" id="NF012211">
    <property type="entry name" value="tand_rpt_95"/>
    <property type="match status" value="1"/>
</dbReference>
<keyword evidence="7" id="KW-1185">Reference proteome</keyword>
<accession>A0A255GS49</accession>
<dbReference type="SUPFAM" id="SSF49265">
    <property type="entry name" value="Fibronectin type III"/>
    <property type="match status" value="2"/>
</dbReference>
<gene>
    <name evidence="6" type="ORF">CGZ93_14645</name>
</gene>
<sequence>MRQLVRRLPALLTALLGLALVVAAVVVPSSPAAEVDLHDGSVLVTNSNRSLIGRVNHEIDRLASSVSMVNRDFDVLQDGRNALSRDRAANQLQAIDAAQSRLGTPMIVPANATVALGNETVAIVNPTNGRMWARPMSSIFTVDTIKARSDLDLGPGGTATVTTAGQALGLSVERGEVVRPGGDQKPVKIPIRMAITDGVQLSAVGDRAVVLNQATRQVWVEGSDPVEVPDAATALLAPPAADKERVQVTEPGILPRQRTVDAVLATRTGLLGVGEGRLLTLAEAAGTPVRPLVAAGCAYGTFVGGPATAAQLCTGSGPTLSQVPEYTPGGNLVLRRNRDVAVLNDTQTGNVWLLDKNLKLVRDWDPVVPPKPTEGGKENNQDQTQQVPPQRSEANRPPRARDDTLSARAGRATVLPLLDNDSDPDGDILTVDRVPEAGAGQLALVRGGTTLQLTLPADAPRVLSFDYTVSDGRGGKATARVNLNVLPADQSAANQPPTLRPGHDKPIDVPLGGRETRRVLLDWVDPDGDDLLLVKAKAPGDDEVTFSPDGTLTFTDVGTKPGRKEIELEISDGQATSRGVLVLNARRPADVAPVANGDYVAASAGNEVVVRPMLNDTGANLTLSAVDQVRGATVTPDFPAGQFTFRADNPGTYYVGYTISNGPRATGLVRIDVSSRSVSNRPPVAARDVALLPAGGSVEVDPLANDEDPDGDVLVLQSVGEHPDLKVQLRQRRGLTITAVNTPTRPVTLPYTVSDGHSQVTGTLVVVPAPAVTDTRPIAAGDEATVRAGDQVSVPVLANDTSPIGAKLTLDKELAEQPTPAVAWTDGENVRFIAPTVPGEYRAVYRIRDEQGQEASAQVRFLVVAADVENTPPEPRPVEGRVLAGAKGRILVPLQGIDPQGDAVRLIGIDTAPKLGRVVTVGERWLEYEAYPTAAGTDTFRYAITDALGARATGEVRVGVVPRGAANTAPTTLEDKVVAKPGRRVKVPVLTNDTDPDGDRFGFAEKALDFPREHDAALAGDLIELTIPAAPGTSQGQYQVVDTRGADATGTVVVTADPNAPPAPPIARDDIVSAAAVARENEIAVPVLANDIDPDGDLKLATVTLPDAAAIPESIRPRVVGDRVQVKVGPKLQQVRYAVTDSDGQTAHGVITVPGRADSVPARAPGVPDPVVIAGESIDLPLSRFVIGTGAKEVTLTTEDRIWAAHGEVQPLDLRKLRFTAPGLYAGPTAVTFEVTDGRNSSDPEGRRAVITVPITVLPKAPDKPRDDPGKPLNQPPRAQPVTLTVGAGEEPRTIDLRRSVTDPEGEEVIIAKPTGEVPTGITMTTEATRVTARAELTTRPGTSAKLKAEAKDSHGGTTMIDLTIVVASSARPRAKALDDNVPNANQGRAVTVPVLANDANPFPERGPLNLLQAVVESGSGQAQVADGKVVVTPGAEFVGTMVVRYQVEDATKDPSRYAEGRVRLTVRGKPSRPGVPRATEVGDQRAVLTWSAPADNGARITGYRLTASSPEGGQSVDCRATTCTVPGLMNNVVHTFTVVAINEVGQSPASAASAGVRPDVHPDPPGRPSTHFGDRSATVSWPAAQTRGSAVNRYVVQITGPSGSQTRQVNGSTTELVWDGLTNGASYRFRVQAYNQAPTPSDFSAWSDPVEPAGRPSAPRQVTASDSGGVLGQQVTVSWQPPASANGAEIDNYVVLANGRKIADAGRNTRMQFTLENGMPYSFSVIAHNKAGDGPASGATEPLTPYGAPGTAAAPRLHEGDKLIRADAFQAPTNGASITRWRVRLNNGQILEVSAADAAKGWQLAATNGQTYSISVIACSGTKCAQSWSPASNQATPRGVPGAVPVDAKSNVGFVSVAWDSTIGNDNGSPITKTEIRIDGGQWEKVDPKGRRDLPSTPGQEHRIDARATNEAGTGPEGTAAAKAR</sequence>
<dbReference type="Gene3D" id="2.60.40.10">
    <property type="entry name" value="Immunoglobulins"/>
    <property type="match status" value="3"/>
</dbReference>
<keyword evidence="1" id="KW-0677">Repeat</keyword>
<feature type="compositionally biased region" description="Basic and acidic residues" evidence="4">
    <location>
        <begin position="1880"/>
        <end position="1909"/>
    </location>
</feature>
<dbReference type="InterPro" id="IPR003961">
    <property type="entry name" value="FN3_dom"/>
</dbReference>
<dbReference type="GO" id="GO:0000272">
    <property type="term" value="P:polysaccharide catabolic process"/>
    <property type="evidence" value="ECO:0007669"/>
    <property type="project" value="UniProtKB-KW"/>
</dbReference>
<feature type="compositionally biased region" description="Low complexity" evidence="4">
    <location>
        <begin position="1910"/>
        <end position="1926"/>
    </location>
</feature>
<dbReference type="InterPro" id="IPR013783">
    <property type="entry name" value="Ig-like_fold"/>
</dbReference>
<dbReference type="PROSITE" id="PS50853">
    <property type="entry name" value="FN3"/>
    <property type="match status" value="3"/>
</dbReference>
<feature type="region of interest" description="Disordered" evidence="4">
    <location>
        <begin position="364"/>
        <end position="428"/>
    </location>
</feature>
<feature type="domain" description="Fibronectin type-III" evidence="5">
    <location>
        <begin position="1473"/>
        <end position="1564"/>
    </location>
</feature>
<keyword evidence="3" id="KW-0119">Carbohydrate metabolism</keyword>
<feature type="region of interest" description="Disordered" evidence="4">
    <location>
        <begin position="1880"/>
        <end position="1926"/>
    </location>
</feature>
<dbReference type="InterPro" id="IPR050964">
    <property type="entry name" value="Striated_Muscle_Regulatory"/>
</dbReference>
<dbReference type="GO" id="GO:0016798">
    <property type="term" value="F:hydrolase activity, acting on glycosyl bonds"/>
    <property type="evidence" value="ECO:0007669"/>
    <property type="project" value="UniProtKB-KW"/>
</dbReference>
<dbReference type="PANTHER" id="PTHR13817">
    <property type="entry name" value="TITIN"/>
    <property type="match status" value="1"/>
</dbReference>
<evidence type="ECO:0000313" key="6">
    <source>
        <dbReference type="EMBL" id="OYO18655.1"/>
    </source>
</evidence>
<reference evidence="6 7" key="1">
    <citation type="submission" date="2017-07" db="EMBL/GenBank/DDBJ databases">
        <title>Draft whole genome sequences of clinical Proprionibacteriaceae strains.</title>
        <authorList>
            <person name="Bernier A.-M."/>
            <person name="Bernard K."/>
            <person name="Domingo M.-C."/>
        </authorList>
    </citation>
    <scope>NUCLEOTIDE SEQUENCE [LARGE SCALE GENOMIC DNA]</scope>
    <source>
        <strain evidence="6 7">NML 130396</strain>
    </source>
</reference>
<evidence type="ECO:0000256" key="2">
    <source>
        <dbReference type="ARBA" id="ARBA00023295"/>
    </source>
</evidence>
<organism evidence="6 7">
    <name type="scientific">Enemella dayhoffiae</name>
    <dbReference type="NCBI Taxonomy" id="2016507"/>
    <lineage>
        <taxon>Bacteria</taxon>
        <taxon>Bacillati</taxon>
        <taxon>Actinomycetota</taxon>
        <taxon>Actinomycetes</taxon>
        <taxon>Propionibacteriales</taxon>
        <taxon>Propionibacteriaceae</taxon>
        <taxon>Enemella</taxon>
    </lineage>
</organism>
<evidence type="ECO:0000256" key="4">
    <source>
        <dbReference type="SAM" id="MobiDB-lite"/>
    </source>
</evidence>
<evidence type="ECO:0000256" key="1">
    <source>
        <dbReference type="ARBA" id="ARBA00022737"/>
    </source>
</evidence>
<dbReference type="Pfam" id="PF00041">
    <property type="entry name" value="fn3"/>
    <property type="match status" value="3"/>
</dbReference>
<feature type="region of interest" description="Disordered" evidence="4">
    <location>
        <begin position="1551"/>
        <end position="1578"/>
    </location>
</feature>
<feature type="domain" description="Fibronectin type-III" evidence="5">
    <location>
        <begin position="1565"/>
        <end position="1657"/>
    </location>
</feature>
<dbReference type="EMBL" id="NMVQ01000043">
    <property type="protein sequence ID" value="OYO18655.1"/>
    <property type="molecule type" value="Genomic_DNA"/>
</dbReference>
<dbReference type="SMART" id="SM00060">
    <property type="entry name" value="FN3"/>
    <property type="match status" value="4"/>
</dbReference>
<feature type="compositionally biased region" description="Basic and acidic residues" evidence="4">
    <location>
        <begin position="393"/>
        <end position="405"/>
    </location>
</feature>
<feature type="region of interest" description="Disordered" evidence="4">
    <location>
        <begin position="1257"/>
        <end position="1293"/>
    </location>
</feature>
<evidence type="ECO:0000313" key="7">
    <source>
        <dbReference type="Proteomes" id="UP000216311"/>
    </source>
</evidence>
<keyword evidence="2" id="KW-0326">Glycosidase</keyword>
<feature type="compositionally biased region" description="Basic and acidic residues" evidence="4">
    <location>
        <begin position="1261"/>
        <end position="1270"/>
    </location>
</feature>
<protein>
    <recommendedName>
        <fullName evidence="5">Fibronectin type-III domain-containing protein</fullName>
    </recommendedName>
</protein>
<evidence type="ECO:0000259" key="5">
    <source>
        <dbReference type="PROSITE" id="PS50853"/>
    </source>
</evidence>
<evidence type="ECO:0000256" key="3">
    <source>
        <dbReference type="ARBA" id="ARBA00023326"/>
    </source>
</evidence>
<comment type="caution">
    <text evidence="6">The sequence shown here is derived from an EMBL/GenBank/DDBJ whole genome shotgun (WGS) entry which is preliminary data.</text>
</comment>
<keyword evidence="2" id="KW-0378">Hydrolase</keyword>
<dbReference type="PANTHER" id="PTHR13817:SF73">
    <property type="entry name" value="FIBRONECTIN TYPE-III DOMAIN-CONTAINING PROTEIN"/>
    <property type="match status" value="1"/>
</dbReference>
<dbReference type="Proteomes" id="UP000216311">
    <property type="component" value="Unassembled WGS sequence"/>
</dbReference>
<proteinExistence type="predicted"/>
<keyword evidence="3" id="KW-0624">Polysaccharide degradation</keyword>
<feature type="region of interest" description="Disordered" evidence="4">
    <location>
        <begin position="1641"/>
        <end position="1668"/>
    </location>
</feature>
<feature type="domain" description="Fibronectin type-III" evidence="5">
    <location>
        <begin position="1659"/>
        <end position="1748"/>
    </location>
</feature>
<dbReference type="InterPro" id="IPR036116">
    <property type="entry name" value="FN3_sf"/>
</dbReference>
<dbReference type="CDD" id="cd00063">
    <property type="entry name" value="FN3"/>
    <property type="match status" value="3"/>
</dbReference>
<name>A0A255GS49_9ACTN</name>